<keyword evidence="4" id="KW-0539">Nucleus</keyword>
<feature type="region of interest" description="Disordered" evidence="5">
    <location>
        <begin position="113"/>
        <end position="173"/>
    </location>
</feature>
<dbReference type="PROSITE" id="PS50888">
    <property type="entry name" value="BHLH"/>
    <property type="match status" value="1"/>
</dbReference>
<protein>
    <recommendedName>
        <fullName evidence="6">BHLH domain-containing protein</fullName>
    </recommendedName>
</protein>
<dbReference type="GO" id="GO:0000977">
    <property type="term" value="F:RNA polymerase II transcription regulatory region sequence-specific DNA binding"/>
    <property type="evidence" value="ECO:0007669"/>
    <property type="project" value="TreeGrafter"/>
</dbReference>
<reference evidence="7" key="1">
    <citation type="submission" date="2020-11" db="EMBL/GenBank/DDBJ databases">
        <authorList>
            <person name="Tran Van P."/>
        </authorList>
    </citation>
    <scope>NUCLEOTIDE SEQUENCE</scope>
</reference>
<dbReference type="Pfam" id="PF00010">
    <property type="entry name" value="HLH"/>
    <property type="match status" value="1"/>
</dbReference>
<dbReference type="FunFam" id="4.10.280.10:FF:000035">
    <property type="entry name" value="Pancreas-specific transcription factor 1a"/>
    <property type="match status" value="1"/>
</dbReference>
<feature type="compositionally biased region" description="Basic residues" evidence="5">
    <location>
        <begin position="149"/>
        <end position="158"/>
    </location>
</feature>
<dbReference type="Proteomes" id="UP000759131">
    <property type="component" value="Unassembled WGS sequence"/>
</dbReference>
<dbReference type="PANTHER" id="PTHR23349">
    <property type="entry name" value="BASIC HELIX-LOOP-HELIX TRANSCRIPTION FACTOR, TWIST"/>
    <property type="match status" value="1"/>
</dbReference>
<feature type="compositionally biased region" description="Basic and acidic residues" evidence="5">
    <location>
        <begin position="136"/>
        <end position="148"/>
    </location>
</feature>
<evidence type="ECO:0000313" key="8">
    <source>
        <dbReference type="Proteomes" id="UP000759131"/>
    </source>
</evidence>
<dbReference type="Gene3D" id="4.10.280.10">
    <property type="entry name" value="Helix-loop-helix DNA-binding domain"/>
    <property type="match status" value="1"/>
</dbReference>
<evidence type="ECO:0000256" key="3">
    <source>
        <dbReference type="ARBA" id="ARBA00023163"/>
    </source>
</evidence>
<keyword evidence="3" id="KW-0804">Transcription</keyword>
<dbReference type="GO" id="GO:0032502">
    <property type="term" value="P:developmental process"/>
    <property type="evidence" value="ECO:0007669"/>
    <property type="project" value="TreeGrafter"/>
</dbReference>
<organism evidence="7">
    <name type="scientific">Medioppia subpectinata</name>
    <dbReference type="NCBI Taxonomy" id="1979941"/>
    <lineage>
        <taxon>Eukaryota</taxon>
        <taxon>Metazoa</taxon>
        <taxon>Ecdysozoa</taxon>
        <taxon>Arthropoda</taxon>
        <taxon>Chelicerata</taxon>
        <taxon>Arachnida</taxon>
        <taxon>Acari</taxon>
        <taxon>Acariformes</taxon>
        <taxon>Sarcoptiformes</taxon>
        <taxon>Oribatida</taxon>
        <taxon>Brachypylina</taxon>
        <taxon>Oppioidea</taxon>
        <taxon>Oppiidae</taxon>
        <taxon>Medioppia</taxon>
    </lineage>
</organism>
<dbReference type="InterPro" id="IPR036638">
    <property type="entry name" value="HLH_DNA-bd_sf"/>
</dbReference>
<evidence type="ECO:0000256" key="4">
    <source>
        <dbReference type="ARBA" id="ARBA00023242"/>
    </source>
</evidence>
<dbReference type="GO" id="GO:0000981">
    <property type="term" value="F:DNA-binding transcription factor activity, RNA polymerase II-specific"/>
    <property type="evidence" value="ECO:0007669"/>
    <property type="project" value="TreeGrafter"/>
</dbReference>
<gene>
    <name evidence="7" type="ORF">OSB1V03_LOCUS8794</name>
</gene>
<evidence type="ECO:0000256" key="1">
    <source>
        <dbReference type="ARBA" id="ARBA00023015"/>
    </source>
</evidence>
<feature type="domain" description="BHLH" evidence="6">
    <location>
        <begin position="163"/>
        <end position="215"/>
    </location>
</feature>
<name>A0A7R9Q138_9ACAR</name>
<evidence type="ECO:0000259" key="6">
    <source>
        <dbReference type="PROSITE" id="PS50888"/>
    </source>
</evidence>
<dbReference type="InterPro" id="IPR050283">
    <property type="entry name" value="E-box_TF_Regulators"/>
</dbReference>
<dbReference type="CDD" id="cd11417">
    <property type="entry name" value="bHLH_TS_PTF1A"/>
    <property type="match status" value="1"/>
</dbReference>
<evidence type="ECO:0000313" key="7">
    <source>
        <dbReference type="EMBL" id="CAD7628372.1"/>
    </source>
</evidence>
<dbReference type="PANTHER" id="PTHR23349:SF112">
    <property type="entry name" value="48 RELATED 1, ISOFORM B"/>
    <property type="match status" value="1"/>
</dbReference>
<keyword evidence="8" id="KW-1185">Reference proteome</keyword>
<dbReference type="SUPFAM" id="SSF47459">
    <property type="entry name" value="HLH, helix-loop-helix DNA-binding domain"/>
    <property type="match status" value="1"/>
</dbReference>
<keyword evidence="1" id="KW-0805">Transcription regulation</keyword>
<evidence type="ECO:0000256" key="2">
    <source>
        <dbReference type="ARBA" id="ARBA00023125"/>
    </source>
</evidence>
<dbReference type="OrthoDB" id="10048995at2759"/>
<proteinExistence type="predicted"/>
<dbReference type="SMART" id="SM00353">
    <property type="entry name" value="HLH"/>
    <property type="match status" value="1"/>
</dbReference>
<dbReference type="EMBL" id="OC860215">
    <property type="protein sequence ID" value="CAD7628372.1"/>
    <property type="molecule type" value="Genomic_DNA"/>
</dbReference>
<dbReference type="GO" id="GO:0046983">
    <property type="term" value="F:protein dimerization activity"/>
    <property type="evidence" value="ECO:0007669"/>
    <property type="project" value="InterPro"/>
</dbReference>
<evidence type="ECO:0000256" key="5">
    <source>
        <dbReference type="SAM" id="MobiDB-lite"/>
    </source>
</evidence>
<dbReference type="EMBL" id="CAJPIZ010005640">
    <property type="protein sequence ID" value="CAG2108802.1"/>
    <property type="molecule type" value="Genomic_DNA"/>
</dbReference>
<dbReference type="InterPro" id="IPR011598">
    <property type="entry name" value="bHLH_dom"/>
</dbReference>
<dbReference type="AlphaFoldDB" id="A0A7R9Q138"/>
<accession>A0A7R9Q138</accession>
<sequence length="307" mass="34635">MATVCTAVLLLEMENIDLSNVNRQFLEQHFGHHQHSQQSLHSQHLCQTTTTTPLSIPPLTSLALHSDQSYSSLFNHSSGVFDSYVVSNAANYNDSDNNGIGLAVSDSGSGLLSPQSPDYFSDQLLDSPYPSPTHSPDMRSHPDQENFRQKRHRKRKGMHQQVQQRHAANLRERRRMQSINDAFEGLRTHIPTLPYEKRLSKVDTLRLAIGYISFLAELVDNDGHPTDPLQAQIAQQPKKVIIQCHLGSHSLSWTSDEKKSYRNGNIMIAKVWTPEDPRRHKNKCTDNTINCQDLLAECCSTITDVSN</sequence>
<keyword evidence="2" id="KW-0238">DNA-binding</keyword>